<name>A0ACC5R4D0_9HYPH</name>
<gene>
    <name evidence="1" type="ORF">JHL16_14050</name>
</gene>
<evidence type="ECO:0000313" key="2">
    <source>
        <dbReference type="Proteomes" id="UP000616151"/>
    </source>
</evidence>
<dbReference type="Proteomes" id="UP000616151">
    <property type="component" value="Unassembled WGS sequence"/>
</dbReference>
<evidence type="ECO:0000313" key="1">
    <source>
        <dbReference type="EMBL" id="MBK1867475.1"/>
    </source>
</evidence>
<protein>
    <submittedName>
        <fullName evidence="1">Response regulator transcription factor</fullName>
    </submittedName>
</protein>
<organism evidence="1 2">
    <name type="scientific">Taklimakanibacter albus</name>
    <dbReference type="NCBI Taxonomy" id="2800327"/>
    <lineage>
        <taxon>Bacteria</taxon>
        <taxon>Pseudomonadati</taxon>
        <taxon>Pseudomonadota</taxon>
        <taxon>Alphaproteobacteria</taxon>
        <taxon>Hyphomicrobiales</taxon>
        <taxon>Aestuariivirgaceae</taxon>
        <taxon>Taklimakanibacter</taxon>
    </lineage>
</organism>
<sequence>MAHQPHDTGQAGMSEEKPHILVIDDDRRIRELLQSYLAENGFRVSVAPTAAVAREKMRGLAFDLLILDVMMPGESGTALAQSLRGAKERIPILMLSALSEIEDRINGLMAGSDDYLPKPFEPRELLLRVQNLLRRSAPPSDQRVDVRFGACQFNLTRGELRRNGELVKLTTRERELLRLFVQNAGQPITRGDLSPDGAEDNARTVDVQINRLRQKIEEDPSNPVYLQTVRGAGYTLHID</sequence>
<proteinExistence type="predicted"/>
<dbReference type="EMBL" id="JAENHL010000007">
    <property type="protein sequence ID" value="MBK1867475.1"/>
    <property type="molecule type" value="Genomic_DNA"/>
</dbReference>
<reference evidence="1" key="1">
    <citation type="submission" date="2021-01" db="EMBL/GenBank/DDBJ databases">
        <authorList>
            <person name="Sun Q."/>
        </authorList>
    </citation>
    <scope>NUCLEOTIDE SEQUENCE</scope>
    <source>
        <strain evidence="1">YIM B02566</strain>
    </source>
</reference>
<comment type="caution">
    <text evidence="1">The sequence shown here is derived from an EMBL/GenBank/DDBJ whole genome shotgun (WGS) entry which is preliminary data.</text>
</comment>
<keyword evidence="2" id="KW-1185">Reference proteome</keyword>
<accession>A0ACC5R4D0</accession>